<sequence>MNKIVVYQARPDEAIYFDKFRKEFDLDIKYVVQELNAETAIQAQDAEAVTIQGSNKVDRATLQALSKVGVKYLALRSAGYNYVDRAAAKEYGIRFSNVTYSPNSVADFTTMLILMCERKAQQILARGTVQDYTLAGIQGREIRNLTVGIIGTGQIGATVARNLSGFGCNIIGYDIYENDNLRDLIEYVSLEKLISTSDVISLHAPLFDSNYHMINRESIAKMKDGVCIVNCGRGPLIDTEALIYGIETGKVGAAGLDVIEDELGIFHEDHRLNVLNNHQLAILKAFPNVIVTPHMAFYTDQAVSDMVEIALKSLNSFMNNGTSPWEIQS</sequence>
<name>A0ACC4ZNN2_9BACL</name>
<organism evidence="1 2">
    <name type="scientific">Paenibacillus jamilae</name>
    <dbReference type="NCBI Taxonomy" id="114136"/>
    <lineage>
        <taxon>Bacteria</taxon>
        <taxon>Bacillati</taxon>
        <taxon>Bacillota</taxon>
        <taxon>Bacilli</taxon>
        <taxon>Bacillales</taxon>
        <taxon>Paenibacillaceae</taxon>
        <taxon>Paenibacillus</taxon>
    </lineage>
</organism>
<keyword evidence="2" id="KW-1185">Reference proteome</keyword>
<protein>
    <submittedName>
        <fullName evidence="1">Lactate dehydrogenase</fullName>
    </submittedName>
</protein>
<dbReference type="Proteomes" id="UP000074866">
    <property type="component" value="Unassembled WGS sequence"/>
</dbReference>
<evidence type="ECO:0000313" key="2">
    <source>
        <dbReference type="Proteomes" id="UP000074866"/>
    </source>
</evidence>
<accession>A0ACC4ZNN2</accession>
<reference evidence="1 2" key="1">
    <citation type="journal article" date="2016" name="Front. Microbiol.">
        <title>Genomic Resource of Rice Seed Associated Bacteria.</title>
        <authorList>
            <person name="Midha S."/>
            <person name="Bansal K."/>
            <person name="Sharma S."/>
            <person name="Kumar N."/>
            <person name="Patil P.P."/>
            <person name="Chaudhry V."/>
            <person name="Patil P.B."/>
        </authorList>
    </citation>
    <scope>NUCLEOTIDE SEQUENCE [LARGE SCALE GENOMIC DNA]</scope>
    <source>
        <strain evidence="1 2">NS115</strain>
    </source>
</reference>
<proteinExistence type="predicted"/>
<dbReference type="EMBL" id="LDRX01000214">
    <property type="protein sequence ID" value="KTS74988.1"/>
    <property type="molecule type" value="Genomic_DNA"/>
</dbReference>
<comment type="caution">
    <text evidence="1">The sequence shown here is derived from an EMBL/GenBank/DDBJ whole genome shotgun (WGS) entry which is preliminary data.</text>
</comment>
<evidence type="ECO:0000313" key="1">
    <source>
        <dbReference type="EMBL" id="KTS74988.1"/>
    </source>
</evidence>
<gene>
    <name evidence="1" type="ORF">NS115_24085</name>
</gene>